<name>A0ACA9KYK9_9GLOM</name>
<proteinExistence type="predicted"/>
<sequence>MPYCLLSLKGILGMQKRSKRERDKEKMHLKIIVFDHINLEKLIVMFRVLQMIK</sequence>
<organism evidence="1 2">
    <name type="scientific">Acaulospora colombiana</name>
    <dbReference type="NCBI Taxonomy" id="27376"/>
    <lineage>
        <taxon>Eukaryota</taxon>
        <taxon>Fungi</taxon>
        <taxon>Fungi incertae sedis</taxon>
        <taxon>Mucoromycota</taxon>
        <taxon>Glomeromycotina</taxon>
        <taxon>Glomeromycetes</taxon>
        <taxon>Diversisporales</taxon>
        <taxon>Acaulosporaceae</taxon>
        <taxon>Acaulospora</taxon>
    </lineage>
</organism>
<evidence type="ECO:0000313" key="1">
    <source>
        <dbReference type="EMBL" id="CAG8496455.1"/>
    </source>
</evidence>
<comment type="caution">
    <text evidence="1">The sequence shown here is derived from an EMBL/GenBank/DDBJ whole genome shotgun (WGS) entry which is preliminary data.</text>
</comment>
<keyword evidence="2" id="KW-1185">Reference proteome</keyword>
<protein>
    <submittedName>
        <fullName evidence="1">2360_t:CDS:1</fullName>
    </submittedName>
</protein>
<dbReference type="EMBL" id="CAJVPT010003495">
    <property type="protein sequence ID" value="CAG8496455.1"/>
    <property type="molecule type" value="Genomic_DNA"/>
</dbReference>
<dbReference type="Proteomes" id="UP000789525">
    <property type="component" value="Unassembled WGS sequence"/>
</dbReference>
<accession>A0ACA9KYK9</accession>
<evidence type="ECO:0000313" key="2">
    <source>
        <dbReference type="Proteomes" id="UP000789525"/>
    </source>
</evidence>
<reference evidence="1" key="1">
    <citation type="submission" date="2021-06" db="EMBL/GenBank/DDBJ databases">
        <authorList>
            <person name="Kallberg Y."/>
            <person name="Tangrot J."/>
            <person name="Rosling A."/>
        </authorList>
    </citation>
    <scope>NUCLEOTIDE SEQUENCE</scope>
    <source>
        <strain evidence="1">CL356</strain>
    </source>
</reference>
<gene>
    <name evidence="1" type="ORF">ACOLOM_LOCUS2603</name>
</gene>